<keyword evidence="5" id="KW-0067">ATP-binding</keyword>
<dbReference type="Pfam" id="PF19279">
    <property type="entry name" value="YegS_C"/>
    <property type="match status" value="1"/>
</dbReference>
<evidence type="ECO:0000256" key="5">
    <source>
        <dbReference type="ARBA" id="ARBA00022840"/>
    </source>
</evidence>
<keyword evidence="3" id="KW-0547">Nucleotide-binding</keyword>
<dbReference type="Gene3D" id="2.60.200.40">
    <property type="match status" value="1"/>
</dbReference>
<dbReference type="Gene3D" id="3.40.50.10330">
    <property type="entry name" value="Probable inorganic polyphosphate/atp-NAD kinase, domain 1"/>
    <property type="match status" value="1"/>
</dbReference>
<keyword evidence="6" id="KW-0472">Membrane</keyword>
<dbReference type="AlphaFoldDB" id="A0A553R0M2"/>
<dbReference type="FunFam" id="3.40.50.10330:FF:000005">
    <property type="entry name" value="Sphingosine kinase 2"/>
    <property type="match status" value="1"/>
</dbReference>
<dbReference type="PANTHER" id="PTHR12358:SF47">
    <property type="entry name" value="SPHINGOSINE KINASE 1"/>
    <property type="match status" value="1"/>
</dbReference>
<dbReference type="SMART" id="SM00046">
    <property type="entry name" value="DAGKc"/>
    <property type="match status" value="1"/>
</dbReference>
<evidence type="ECO:0000256" key="4">
    <source>
        <dbReference type="ARBA" id="ARBA00022777"/>
    </source>
</evidence>
<feature type="domain" description="DAGKc" evidence="8">
    <location>
        <begin position="147"/>
        <end position="298"/>
    </location>
</feature>
<dbReference type="GO" id="GO:0005524">
    <property type="term" value="F:ATP binding"/>
    <property type="evidence" value="ECO:0007669"/>
    <property type="project" value="UniProtKB-KW"/>
</dbReference>
<evidence type="ECO:0000256" key="7">
    <source>
        <dbReference type="ARBA" id="ARBA00044037"/>
    </source>
</evidence>
<dbReference type="GO" id="GO:0005737">
    <property type="term" value="C:cytoplasm"/>
    <property type="evidence" value="ECO:0007669"/>
    <property type="project" value="TreeGrafter"/>
</dbReference>
<dbReference type="GO" id="GO:0012505">
    <property type="term" value="C:endomembrane system"/>
    <property type="evidence" value="ECO:0007669"/>
    <property type="project" value="UniProtKB-SubCell"/>
</dbReference>
<dbReference type="GO" id="GO:0071363">
    <property type="term" value="P:cellular response to growth factor stimulus"/>
    <property type="evidence" value="ECO:0007669"/>
    <property type="project" value="TreeGrafter"/>
</dbReference>
<evidence type="ECO:0000256" key="2">
    <source>
        <dbReference type="ARBA" id="ARBA00022679"/>
    </source>
</evidence>
<comment type="subcellular location">
    <subcellularLocation>
        <location evidence="1">Endomembrane system</location>
    </subcellularLocation>
</comment>
<dbReference type="GO" id="GO:0016020">
    <property type="term" value="C:membrane"/>
    <property type="evidence" value="ECO:0007669"/>
    <property type="project" value="TreeGrafter"/>
</dbReference>
<evidence type="ECO:0000259" key="8">
    <source>
        <dbReference type="PROSITE" id="PS50146"/>
    </source>
</evidence>
<evidence type="ECO:0000313" key="10">
    <source>
        <dbReference type="Proteomes" id="UP000316079"/>
    </source>
</evidence>
<organism evidence="9 10">
    <name type="scientific">Danionella cerebrum</name>
    <dbReference type="NCBI Taxonomy" id="2873325"/>
    <lineage>
        <taxon>Eukaryota</taxon>
        <taxon>Metazoa</taxon>
        <taxon>Chordata</taxon>
        <taxon>Craniata</taxon>
        <taxon>Vertebrata</taxon>
        <taxon>Euteleostomi</taxon>
        <taxon>Actinopterygii</taxon>
        <taxon>Neopterygii</taxon>
        <taxon>Teleostei</taxon>
        <taxon>Ostariophysi</taxon>
        <taxon>Cypriniformes</taxon>
        <taxon>Danionidae</taxon>
        <taxon>Danioninae</taxon>
        <taxon>Danionella</taxon>
    </lineage>
</organism>
<evidence type="ECO:0000256" key="6">
    <source>
        <dbReference type="ARBA" id="ARBA00023136"/>
    </source>
</evidence>
<dbReference type="Pfam" id="PF00781">
    <property type="entry name" value="DAGK_cat"/>
    <property type="match status" value="1"/>
</dbReference>
<keyword evidence="10" id="KW-1185">Reference proteome</keyword>
<dbReference type="GO" id="GO:0008481">
    <property type="term" value="F:sphingosine kinase activity"/>
    <property type="evidence" value="ECO:0007669"/>
    <property type="project" value="UniProtKB-EC"/>
</dbReference>
<proteinExistence type="predicted"/>
<dbReference type="GO" id="GO:0046512">
    <property type="term" value="P:sphingosine biosynthetic process"/>
    <property type="evidence" value="ECO:0007669"/>
    <property type="project" value="TreeGrafter"/>
</dbReference>
<comment type="caution">
    <text evidence="9">The sequence shown here is derived from an EMBL/GenBank/DDBJ whole genome shotgun (WGS) entry which is preliminary data.</text>
</comment>
<name>A0A553R0M2_9TELE</name>
<evidence type="ECO:0000256" key="3">
    <source>
        <dbReference type="ARBA" id="ARBA00022741"/>
    </source>
</evidence>
<evidence type="ECO:0000313" key="9">
    <source>
        <dbReference type="EMBL" id="TRY95721.1"/>
    </source>
</evidence>
<dbReference type="OrthoDB" id="3853857at2759"/>
<dbReference type="EMBL" id="SRMA01025351">
    <property type="protein sequence ID" value="TRY95721.1"/>
    <property type="molecule type" value="Genomic_DNA"/>
</dbReference>
<dbReference type="SUPFAM" id="SSF111331">
    <property type="entry name" value="NAD kinase/diacylglycerol kinase-like"/>
    <property type="match status" value="1"/>
</dbReference>
<sequence length="494" mass="54445">MEDRNGRLHGVFTDAETGKLWFALTLSESLLTVQKLDSPPASSSSAPEQLDLADCLGSRALTRDRDALLCAYFYPHRRRWMASGPVRQREERQFRVVLKTAGNDNNGDEEEAEGAKLLEADRWVRAIRNNISRLVKSQDVPSLSPTRRSCGVMVLVNPQSGRGQAMALYNTHIQRMLTEAGVPHTLVVTERQNHARELVRSADLSQWDAVIILSGDGLLFEVVNGLMERPDWEQAIRTPLGILPGGSGNALAASLHFYSGASPVWGEDLLTSCGFLLCKALLSCQVSGLDLVSIRLSSGARLFSFLSLAWGFVADVDIESEQFRQIGAIRFILGTLLRLASLRVYRGRLAYLPAGDSEKGDDLTTDHLVAPLDEPVPQGWTCVDEQEFVLVLAMFQSHLSEDFHVSPDARNDDGLIHLYYVSAGVSRAALLRVFRAMQTGSNLHGACTHLKYVRAQALRLEPLCTDGMMTVDGERVESAVVQAQVHRAAARIVR</sequence>
<dbReference type="EC" id="2.7.1.91" evidence="7"/>
<keyword evidence="4" id="KW-0418">Kinase</keyword>
<keyword evidence="2" id="KW-0808">Transferase</keyword>
<protein>
    <recommendedName>
        <fullName evidence="7">sphingosine kinase</fullName>
        <ecNumber evidence="7">2.7.1.91</ecNumber>
    </recommendedName>
</protein>
<accession>A0A553R0M2</accession>
<reference evidence="9 10" key="1">
    <citation type="journal article" date="2019" name="Sci. Data">
        <title>Hybrid genome assembly and annotation of Danionella translucida.</title>
        <authorList>
            <person name="Kadobianskyi M."/>
            <person name="Schulze L."/>
            <person name="Schuelke M."/>
            <person name="Judkewitz B."/>
        </authorList>
    </citation>
    <scope>NUCLEOTIDE SEQUENCE [LARGE SCALE GENOMIC DNA]</scope>
    <source>
        <strain evidence="9 10">Bolton</strain>
    </source>
</reference>
<dbReference type="InterPro" id="IPR050187">
    <property type="entry name" value="Lipid_Phosphate_FormReg"/>
</dbReference>
<dbReference type="InterPro" id="IPR001206">
    <property type="entry name" value="Diacylglycerol_kinase_cat_dom"/>
</dbReference>
<dbReference type="PROSITE" id="PS50146">
    <property type="entry name" value="DAGK"/>
    <property type="match status" value="1"/>
</dbReference>
<dbReference type="InterPro" id="IPR016064">
    <property type="entry name" value="NAD/diacylglycerol_kinase_sf"/>
</dbReference>
<dbReference type="InterPro" id="IPR017438">
    <property type="entry name" value="ATP-NAD_kinase_N"/>
</dbReference>
<dbReference type="Proteomes" id="UP000316079">
    <property type="component" value="Unassembled WGS sequence"/>
</dbReference>
<gene>
    <name evidence="9" type="ORF">DNTS_022121</name>
</gene>
<dbReference type="STRING" id="623744.A0A553R0M2"/>
<dbReference type="InterPro" id="IPR045540">
    <property type="entry name" value="YegS/DAGK_C"/>
</dbReference>
<dbReference type="GO" id="GO:0043066">
    <property type="term" value="P:negative regulation of apoptotic process"/>
    <property type="evidence" value="ECO:0007669"/>
    <property type="project" value="TreeGrafter"/>
</dbReference>
<evidence type="ECO:0000256" key="1">
    <source>
        <dbReference type="ARBA" id="ARBA00004308"/>
    </source>
</evidence>
<dbReference type="PANTHER" id="PTHR12358">
    <property type="entry name" value="SPHINGOSINE KINASE"/>
    <property type="match status" value="1"/>
</dbReference>